<proteinExistence type="predicted"/>
<feature type="region of interest" description="Disordered" evidence="1">
    <location>
        <begin position="1"/>
        <end position="23"/>
    </location>
</feature>
<feature type="compositionally biased region" description="Basic residues" evidence="1">
    <location>
        <begin position="257"/>
        <end position="267"/>
    </location>
</feature>
<dbReference type="AlphaFoldDB" id="A0AA48M4M3"/>
<dbReference type="EMBL" id="OY288114">
    <property type="protein sequence ID" value="CAJ0888171.1"/>
    <property type="molecule type" value="Genomic_DNA"/>
</dbReference>
<feature type="region of interest" description="Disordered" evidence="1">
    <location>
        <begin position="214"/>
        <end position="267"/>
    </location>
</feature>
<name>A0AA48M4M3_9ZZZZ</name>
<evidence type="ECO:0000313" key="2">
    <source>
        <dbReference type="EMBL" id="CAJ0888171.1"/>
    </source>
</evidence>
<feature type="compositionally biased region" description="Low complexity" evidence="1">
    <location>
        <begin position="215"/>
        <end position="240"/>
    </location>
</feature>
<protein>
    <submittedName>
        <fullName evidence="2">Uncharacterized protein</fullName>
    </submittedName>
</protein>
<gene>
    <name evidence="2" type="ORF">AMST5_03855</name>
</gene>
<reference evidence="2" key="1">
    <citation type="submission" date="2023-07" db="EMBL/GenBank/DDBJ databases">
        <authorList>
            <person name="Pelsma A.J. K."/>
        </authorList>
    </citation>
    <scope>NUCLEOTIDE SEQUENCE</scope>
</reference>
<accession>A0AA48M4M3</accession>
<evidence type="ECO:0000256" key="1">
    <source>
        <dbReference type="SAM" id="MobiDB-lite"/>
    </source>
</evidence>
<sequence length="267" mass="28785">MAPAKDNKPTASSSAPAEKRLSGLGDAYQLTAAEEAAFSRLERRRSRRHPAPRVKIAQGEDGATLTLEHERQDIGYRLLAEALGTADSDFLNGLLNQLGDVTRPNGKVAEKVVEAQLNFLLAVIKDFEPRDQCEAMLAAQMAVIHRAMMTFVARLGNVERIDQQDSALNGLTKLARSFAMLVETFKRYRTGGEQKVTVQHVNVNEGAQAIVGNVTTQSGTRTAAAQTTASAPARTPSATSPKPNLRRRSAAPGVGPRSRKNGRRSSA</sequence>
<organism evidence="2">
    <name type="scientific">freshwater sediment metagenome</name>
    <dbReference type="NCBI Taxonomy" id="556182"/>
    <lineage>
        <taxon>unclassified sequences</taxon>
        <taxon>metagenomes</taxon>
        <taxon>ecological metagenomes</taxon>
    </lineage>
</organism>